<gene>
    <name evidence="2" type="ORF">RSSM_05242</name>
</gene>
<organism evidence="2 3">
    <name type="scientific">Rhodopirellula sallentina SM41</name>
    <dbReference type="NCBI Taxonomy" id="1263870"/>
    <lineage>
        <taxon>Bacteria</taxon>
        <taxon>Pseudomonadati</taxon>
        <taxon>Planctomycetota</taxon>
        <taxon>Planctomycetia</taxon>
        <taxon>Pirellulales</taxon>
        <taxon>Pirellulaceae</taxon>
        <taxon>Rhodopirellula</taxon>
    </lineage>
</organism>
<dbReference type="InterPro" id="IPR017853">
    <property type="entry name" value="GH"/>
</dbReference>
<dbReference type="Gene3D" id="2.60.120.1200">
    <property type="match status" value="1"/>
</dbReference>
<evidence type="ECO:0000259" key="1">
    <source>
        <dbReference type="Pfam" id="PF18206"/>
    </source>
</evidence>
<dbReference type="EMBL" id="ANOH01000364">
    <property type="protein sequence ID" value="EMI53269.1"/>
    <property type="molecule type" value="Genomic_DNA"/>
</dbReference>
<name>M5TW61_9BACT</name>
<reference evidence="2 3" key="1">
    <citation type="journal article" date="2013" name="Mar. Genomics">
        <title>Expression of sulfatases in Rhodopirellula baltica and the diversity of sulfatases in the genus Rhodopirellula.</title>
        <authorList>
            <person name="Wegner C.E."/>
            <person name="Richter-Heitmann T."/>
            <person name="Klindworth A."/>
            <person name="Klockow C."/>
            <person name="Richter M."/>
            <person name="Achstetter T."/>
            <person name="Glockner F.O."/>
            <person name="Harder J."/>
        </authorList>
    </citation>
    <scope>NUCLEOTIDE SEQUENCE [LARGE SCALE GENOMIC DNA]</scope>
    <source>
        <strain evidence="2 3">SM41</strain>
    </source>
</reference>
<evidence type="ECO:0000313" key="3">
    <source>
        <dbReference type="Proteomes" id="UP000011885"/>
    </source>
</evidence>
<dbReference type="Proteomes" id="UP000011885">
    <property type="component" value="Unassembled WGS sequence"/>
</dbReference>
<feature type="domain" description="Porphyranase beta-sandwich" evidence="1">
    <location>
        <begin position="450"/>
        <end position="546"/>
    </location>
</feature>
<proteinExistence type="predicted"/>
<protein>
    <submittedName>
        <fullName evidence="2">Beta-agarase</fullName>
    </submittedName>
</protein>
<dbReference type="PATRIC" id="fig|1263870.3.peg.5548"/>
<dbReference type="CDD" id="cd21510">
    <property type="entry name" value="agarase_cat"/>
    <property type="match status" value="1"/>
</dbReference>
<accession>M5TW61</accession>
<sequence length="652" mass="74032">MTGIFLLAMVIGCILFPLRDAQSGESGGEADADDVVLIEIEPETTREIEGISELERRRYFNICDQGTGFEKRVKDDEMYEYLVGELGISFGRRLGVVKYPSKSMPEDPDRPGYPDISRFRREKIDAASERMARDFGDNLNVAAHGQHNAFPEYMGKFTTDESVRDSKHEEFLPKNIDAAAYLSAAVLKFGFNDFDRPSYYEPVNEPHWSFPKTQHLADWHLKTMALVHRATPSVKVGGPCLPVCYFYRKNYGSFSGLREFIDRTDARMDFYSFHTYDYLRWRDGELRGRIQSGVALEGTLDLVQNYTVNTHGKHVDVVVSEQGGYIGSDPKGEFDGEFVAGQIMAEHYPDADPASWDYEMKKRSVVCFGHVSSIIANTLAFVEHPHCVQKTVPFLLPNTWNWGPKYYAQLYVPRGYQDQSQWVETDMLAYFKFFRDLQGRRVKALCEDPDLQVRAFVDGKKLFLVVNNQSFSPETVELDGIDAESVEIRRFGRKPDFTVSYTEDTIVLPKRLRVEGREAIMIIADHDAPILQERRVNEIVCYGDKVALPVDAANFVVVVPQDAAIDYAQLRIGLTRSPESDRTPIVRFNGMELEVPLEDCAERFVDREYAMTKFVALDPAWLKSENQISIRFPDGGDGAIGSVVIRAAVNSK</sequence>
<dbReference type="OrthoDB" id="235858at2"/>
<dbReference type="InterPro" id="IPR040527">
    <property type="entry name" value="Beta-sand_Porphyrn"/>
</dbReference>
<dbReference type="AlphaFoldDB" id="M5TW61"/>
<keyword evidence="3" id="KW-1185">Reference proteome</keyword>
<dbReference type="SUPFAM" id="SSF51445">
    <property type="entry name" value="(Trans)glycosidases"/>
    <property type="match status" value="1"/>
</dbReference>
<comment type="caution">
    <text evidence="2">The sequence shown here is derived from an EMBL/GenBank/DDBJ whole genome shotgun (WGS) entry which is preliminary data.</text>
</comment>
<dbReference type="Pfam" id="PF18206">
    <property type="entry name" value="Porphyrn_cat_1"/>
    <property type="match status" value="1"/>
</dbReference>
<evidence type="ECO:0000313" key="2">
    <source>
        <dbReference type="EMBL" id="EMI53269.1"/>
    </source>
</evidence>
<dbReference type="Gene3D" id="3.20.20.80">
    <property type="entry name" value="Glycosidases"/>
    <property type="match status" value="1"/>
</dbReference>